<feature type="compositionally biased region" description="Polar residues" evidence="1">
    <location>
        <begin position="150"/>
        <end position="159"/>
    </location>
</feature>
<gene>
    <name evidence="2" type="ORF">Enr13x_76690</name>
</gene>
<sequence>MPTDKTESQLERLADNWPGDSVLEEVMSRLPKTSTPTELPRPFDWSWPSWIGALATIVVFAASLWVTMPNTNDADQADRQQPLKHMVAEPPQSERESWDDEPTALPHEISGLVVDHDGKPIAGADVTVRIRRFGAQGENSGPGPWKATTDDQGQYSVQPSGPIRRTDEVRIRVIAEGFAELSAYDHEKKLLNGSFPHLTLTPGRMIVGQLVDDTGKAITKAVVRFQHNSETISDTWDSGPLAVDKDGKFAVSIPVDGKAVGVVYPVGYAPRFIEVGPVADQGNIVMDAGVTLKGRVLDRSGNGVAGTVVGFRDTEHREMFGYVAVIGSAVKTDADGYFQLPPLRGSYELTVSKSAPDYSRQMMLVGVEPPSFAPLTMNTASVDPKELIVLKESKSH</sequence>
<dbReference type="Gene3D" id="2.60.40.1120">
    <property type="entry name" value="Carboxypeptidase-like, regulatory domain"/>
    <property type="match status" value="2"/>
</dbReference>
<dbReference type="Proteomes" id="UP000319004">
    <property type="component" value="Chromosome"/>
</dbReference>
<evidence type="ECO:0000313" key="3">
    <source>
        <dbReference type="Proteomes" id="UP000319004"/>
    </source>
</evidence>
<dbReference type="SUPFAM" id="SSF49464">
    <property type="entry name" value="Carboxypeptidase regulatory domain-like"/>
    <property type="match status" value="2"/>
</dbReference>
<protein>
    <submittedName>
        <fullName evidence="2">Nickel uptake substrate-specific transmembrane region</fullName>
    </submittedName>
</protein>
<proteinExistence type="predicted"/>
<evidence type="ECO:0000256" key="1">
    <source>
        <dbReference type="SAM" id="MobiDB-lite"/>
    </source>
</evidence>
<keyword evidence="3" id="KW-1185">Reference proteome</keyword>
<evidence type="ECO:0000313" key="2">
    <source>
        <dbReference type="EMBL" id="QDV47757.1"/>
    </source>
</evidence>
<accession>A0A518I3Y9</accession>
<dbReference type="EMBL" id="CP037423">
    <property type="protein sequence ID" value="QDV47757.1"/>
    <property type="molecule type" value="Genomic_DNA"/>
</dbReference>
<keyword evidence="2" id="KW-0472">Membrane</keyword>
<organism evidence="2 3">
    <name type="scientific">Stieleria neptunia</name>
    <dbReference type="NCBI Taxonomy" id="2527979"/>
    <lineage>
        <taxon>Bacteria</taxon>
        <taxon>Pseudomonadati</taxon>
        <taxon>Planctomycetota</taxon>
        <taxon>Planctomycetia</taxon>
        <taxon>Pirellulales</taxon>
        <taxon>Pirellulaceae</taxon>
        <taxon>Stieleria</taxon>
    </lineage>
</organism>
<dbReference type="InterPro" id="IPR008969">
    <property type="entry name" value="CarboxyPept-like_regulatory"/>
</dbReference>
<reference evidence="2 3" key="1">
    <citation type="submission" date="2019-03" db="EMBL/GenBank/DDBJ databases">
        <title>Deep-cultivation of Planctomycetes and their phenomic and genomic characterization uncovers novel biology.</title>
        <authorList>
            <person name="Wiegand S."/>
            <person name="Jogler M."/>
            <person name="Boedeker C."/>
            <person name="Pinto D."/>
            <person name="Vollmers J."/>
            <person name="Rivas-Marin E."/>
            <person name="Kohn T."/>
            <person name="Peeters S.H."/>
            <person name="Heuer A."/>
            <person name="Rast P."/>
            <person name="Oberbeckmann S."/>
            <person name="Bunk B."/>
            <person name="Jeske O."/>
            <person name="Meyerdierks A."/>
            <person name="Storesund J.E."/>
            <person name="Kallscheuer N."/>
            <person name="Luecker S."/>
            <person name="Lage O.M."/>
            <person name="Pohl T."/>
            <person name="Merkel B.J."/>
            <person name="Hornburger P."/>
            <person name="Mueller R.-W."/>
            <person name="Bruemmer F."/>
            <person name="Labrenz M."/>
            <person name="Spormann A.M."/>
            <person name="Op den Camp H."/>
            <person name="Overmann J."/>
            <person name="Amann R."/>
            <person name="Jetten M.S.M."/>
            <person name="Mascher T."/>
            <person name="Medema M.H."/>
            <person name="Devos D.P."/>
            <person name="Kaster A.-K."/>
            <person name="Ovreas L."/>
            <person name="Rohde M."/>
            <person name="Galperin M.Y."/>
            <person name="Jogler C."/>
        </authorList>
    </citation>
    <scope>NUCLEOTIDE SEQUENCE [LARGE SCALE GENOMIC DNA]</scope>
    <source>
        <strain evidence="2 3">Enr13</strain>
    </source>
</reference>
<dbReference type="OrthoDB" id="279966at2"/>
<dbReference type="AlphaFoldDB" id="A0A518I3Y9"/>
<dbReference type="KEGG" id="snep:Enr13x_76690"/>
<name>A0A518I3Y9_9BACT</name>
<feature type="region of interest" description="Disordered" evidence="1">
    <location>
        <begin position="135"/>
        <end position="161"/>
    </location>
</feature>
<dbReference type="RefSeq" id="WP_145391824.1">
    <property type="nucleotide sequence ID" value="NZ_CP037423.1"/>
</dbReference>
<keyword evidence="2" id="KW-0812">Transmembrane</keyword>